<keyword evidence="4" id="KW-1185">Reference proteome</keyword>
<dbReference type="AlphaFoldDB" id="A0A1P8MU79"/>
<protein>
    <submittedName>
        <fullName evidence="3">YHS domain protein</fullName>
    </submittedName>
</protein>
<feature type="domain" description="YHS" evidence="2">
    <location>
        <begin position="45"/>
        <end position="91"/>
    </location>
</feature>
<keyword evidence="1" id="KW-0732">Signal</keyword>
<sequence length="151" mass="16273">MPTRRTLLTMAATLPAATLIARAALARTPAVYANEGIAVDASDVVAYFTQGEPVKGAPEHAHVWNGAEWHFATAANRDAFAADPEAYAPQYGGYCAWAVSQGYTASTIPEAWKVVGGKLYLNFNRRIQRRWERDIPGNIAAGDANWPGVLA</sequence>
<dbReference type="InterPro" id="IPR006311">
    <property type="entry name" value="TAT_signal"/>
</dbReference>
<evidence type="ECO:0000313" key="4">
    <source>
        <dbReference type="Proteomes" id="UP000186336"/>
    </source>
</evidence>
<dbReference type="STRING" id="299262.BWR18_08150"/>
<dbReference type="KEGG" id="tom:BWR18_08150"/>
<feature type="signal peptide" evidence="1">
    <location>
        <begin position="1"/>
        <end position="26"/>
    </location>
</feature>
<dbReference type="EMBL" id="CP019312">
    <property type="protein sequence ID" value="APX11657.1"/>
    <property type="molecule type" value="Genomic_DNA"/>
</dbReference>
<dbReference type="PROSITE" id="PS51318">
    <property type="entry name" value="TAT"/>
    <property type="match status" value="1"/>
</dbReference>
<evidence type="ECO:0000259" key="2">
    <source>
        <dbReference type="Pfam" id="PF04945"/>
    </source>
</evidence>
<dbReference type="InterPro" id="IPR007029">
    <property type="entry name" value="YHS_dom"/>
</dbReference>
<dbReference type="NCBIfam" id="NF041384">
    <property type="entry name" value="YHS_seleno_dom"/>
    <property type="match status" value="1"/>
</dbReference>
<evidence type="ECO:0000313" key="3">
    <source>
        <dbReference type="EMBL" id="APX11657.1"/>
    </source>
</evidence>
<reference evidence="3 4" key="1">
    <citation type="submission" date="2017-01" db="EMBL/GenBank/DDBJ databases">
        <title>Complete genome of Tateyamaria omphalii DOK1-4 isolated from seawater in Dokdo.</title>
        <authorList>
            <person name="Kim J.H."/>
            <person name="Chi W.-J."/>
        </authorList>
    </citation>
    <scope>NUCLEOTIDE SEQUENCE [LARGE SCALE GENOMIC DNA]</scope>
    <source>
        <strain evidence="3 4">DOK1-4</strain>
    </source>
</reference>
<gene>
    <name evidence="3" type="ORF">BWR18_08150</name>
</gene>
<dbReference type="OrthoDB" id="344729at2"/>
<proteinExistence type="predicted"/>
<organism evidence="3 4">
    <name type="scientific">Tateyamaria omphalii</name>
    <dbReference type="NCBI Taxonomy" id="299262"/>
    <lineage>
        <taxon>Bacteria</taxon>
        <taxon>Pseudomonadati</taxon>
        <taxon>Pseudomonadota</taxon>
        <taxon>Alphaproteobacteria</taxon>
        <taxon>Rhodobacterales</taxon>
        <taxon>Roseobacteraceae</taxon>
        <taxon>Tateyamaria</taxon>
    </lineage>
</organism>
<dbReference type="Proteomes" id="UP000186336">
    <property type="component" value="Chromosome"/>
</dbReference>
<feature type="chain" id="PRO_5013179266" evidence="1">
    <location>
        <begin position="27"/>
        <end position="151"/>
    </location>
</feature>
<accession>A0A1P8MU79</accession>
<name>A0A1P8MU79_9RHOB</name>
<dbReference type="RefSeq" id="WP_076627518.1">
    <property type="nucleotide sequence ID" value="NZ_CP019312.1"/>
</dbReference>
<dbReference type="Pfam" id="PF04945">
    <property type="entry name" value="YHS"/>
    <property type="match status" value="1"/>
</dbReference>
<evidence type="ECO:0000256" key="1">
    <source>
        <dbReference type="SAM" id="SignalP"/>
    </source>
</evidence>